<dbReference type="EMBL" id="JAFEJT020000001">
    <property type="protein sequence ID" value="MCH9274797.1"/>
    <property type="molecule type" value="Genomic_DNA"/>
</dbReference>
<dbReference type="SUPFAM" id="SSF52540">
    <property type="entry name" value="P-loop containing nucleoside triphosphate hydrolases"/>
    <property type="match status" value="1"/>
</dbReference>
<keyword evidence="1" id="KW-0813">Transport</keyword>
<proteinExistence type="predicted"/>
<dbReference type="GO" id="GO:0005524">
    <property type="term" value="F:ATP binding"/>
    <property type="evidence" value="ECO:0007669"/>
    <property type="project" value="UniProtKB-KW"/>
</dbReference>
<dbReference type="SMART" id="SM00382">
    <property type="entry name" value="AAA"/>
    <property type="match status" value="1"/>
</dbReference>
<evidence type="ECO:0000313" key="5">
    <source>
        <dbReference type="EMBL" id="MCH9274797.1"/>
    </source>
</evidence>
<dbReference type="PANTHER" id="PTHR24220">
    <property type="entry name" value="IMPORT ATP-BINDING PROTEIN"/>
    <property type="match status" value="1"/>
</dbReference>
<dbReference type="InterPro" id="IPR003593">
    <property type="entry name" value="AAA+_ATPase"/>
</dbReference>
<dbReference type="InterPro" id="IPR017911">
    <property type="entry name" value="MacB-like_ATP-bd"/>
</dbReference>
<evidence type="ECO:0000256" key="1">
    <source>
        <dbReference type="ARBA" id="ARBA00022448"/>
    </source>
</evidence>
<dbReference type="InterPro" id="IPR015854">
    <property type="entry name" value="ABC_transpr_LolD-like"/>
</dbReference>
<accession>A0ABS9VRS1</accession>
<evidence type="ECO:0000313" key="6">
    <source>
        <dbReference type="Proteomes" id="UP000710815"/>
    </source>
</evidence>
<dbReference type="Pfam" id="PF00005">
    <property type="entry name" value="ABC_tran"/>
    <property type="match status" value="1"/>
</dbReference>
<dbReference type="Gene3D" id="3.40.50.300">
    <property type="entry name" value="P-loop containing nucleotide triphosphate hydrolases"/>
    <property type="match status" value="1"/>
</dbReference>
<evidence type="ECO:0000256" key="2">
    <source>
        <dbReference type="ARBA" id="ARBA00022741"/>
    </source>
</evidence>
<dbReference type="CDD" id="cd03255">
    <property type="entry name" value="ABC_MJ0796_LolCDE_FtsE"/>
    <property type="match status" value="1"/>
</dbReference>
<dbReference type="PANTHER" id="PTHR24220:SF685">
    <property type="entry name" value="ABC TRANSPORTER RELATED"/>
    <property type="match status" value="1"/>
</dbReference>
<evidence type="ECO:0000256" key="3">
    <source>
        <dbReference type="ARBA" id="ARBA00022840"/>
    </source>
</evidence>
<gene>
    <name evidence="5" type="ORF">JS533_000615</name>
</gene>
<dbReference type="Proteomes" id="UP000710815">
    <property type="component" value="Unassembled WGS sequence"/>
</dbReference>
<reference evidence="5 6" key="1">
    <citation type="journal article" date="2021" name="Environ. Microbiol.">
        <title>Genetic insights into the dark matter of the mammalian gut microbiota through targeted genome reconstruction.</title>
        <authorList>
            <person name="Lugli G.A."/>
            <person name="Alessandri G."/>
            <person name="Milani C."/>
            <person name="Viappiani A."/>
            <person name="Fontana F."/>
            <person name="Tarracchini C."/>
            <person name="Mancabelli L."/>
            <person name="Argentini C."/>
            <person name="Ruiz L."/>
            <person name="Margolles A."/>
            <person name="van Sinderen D."/>
            <person name="Turroni F."/>
            <person name="Ventura M."/>
        </authorList>
    </citation>
    <scope>NUCLEOTIDE SEQUENCE [LARGE SCALE GENOMIC DNA]</scope>
    <source>
        <strain evidence="5 6">MA1</strain>
    </source>
</reference>
<keyword evidence="3 5" id="KW-0067">ATP-binding</keyword>
<comment type="caution">
    <text evidence="5">The sequence shown here is derived from an EMBL/GenBank/DDBJ whole genome shotgun (WGS) entry which is preliminary data.</text>
</comment>
<dbReference type="RefSeq" id="WP_241512628.1">
    <property type="nucleotide sequence ID" value="NZ_JAFEJT020000001.1"/>
</dbReference>
<protein>
    <submittedName>
        <fullName evidence="5">ABC transporter ATP-binding protein</fullName>
    </submittedName>
</protein>
<organism evidence="5 6">
    <name type="scientific">Bifidobacterium amazonense</name>
    <dbReference type="NCBI Taxonomy" id="2809027"/>
    <lineage>
        <taxon>Bacteria</taxon>
        <taxon>Bacillati</taxon>
        <taxon>Actinomycetota</taxon>
        <taxon>Actinomycetes</taxon>
        <taxon>Bifidobacteriales</taxon>
        <taxon>Bifidobacteriaceae</taxon>
        <taxon>Bifidobacterium</taxon>
    </lineage>
</organism>
<reference evidence="5 6" key="2">
    <citation type="journal article" date="2021" name="Syst. Appl. Microbiol.">
        <title>Phylogenetic classification of ten novel species belonging to the genus Bifidobacterium comprising B. phasiani sp. nov., B. pongonis sp. nov., B. saguinibicoloris sp. nov., B. colobi sp. nov., B. simiiventris sp. nov., B. santillanense sp. nov., B. miconis sp. nov., B. amazonense sp. nov., B. pluvialisilvae sp. nov., and B. miconisargentati sp. nov.</title>
        <authorList>
            <person name="Lugli G.A."/>
            <person name="Calvete-Torre I."/>
            <person name="Alessandri G."/>
            <person name="Milani C."/>
            <person name="Turroni F."/>
            <person name="Laiolo P."/>
            <person name="Ossiprandi M.C."/>
            <person name="Margolles A."/>
            <person name="Ruiz L."/>
            <person name="Ventura M."/>
        </authorList>
    </citation>
    <scope>NUCLEOTIDE SEQUENCE [LARGE SCALE GENOMIC DNA]</scope>
    <source>
        <strain evidence="5 6">MA1</strain>
    </source>
</reference>
<keyword evidence="2" id="KW-0547">Nucleotide-binding</keyword>
<sequence>MGRHAAVKAPHGVKTGASTVATDGGEVVARAIDLTKTYGDKDSQVVALDHVNVEFMRGQMTAIMGPSGSGKSTLMHCMAGLDKPSGGKVIVEGLEVSSMNQRQLTKLRRDQIGFIFQSFNLVPTLTAEENILLPLQIAKRPIDRAWFDKVVDVVGLRSRLTHRPSQLSGGQQQRVACARAIMARPSVIFADEPTGNLDSHSSREVLGFLKDSVREYGQTIVMVTHDPRAASYADRVLVLADGRITQDLRHPTYDEILEVFAGEGDEVEEAGTPAAMVAATDMGAVTDPAATAATTDREAVQ</sequence>
<name>A0ABS9VRS1_9BIFI</name>
<dbReference type="InterPro" id="IPR027417">
    <property type="entry name" value="P-loop_NTPase"/>
</dbReference>
<dbReference type="PROSITE" id="PS50893">
    <property type="entry name" value="ABC_TRANSPORTER_2"/>
    <property type="match status" value="1"/>
</dbReference>
<feature type="domain" description="ABC transporter" evidence="4">
    <location>
        <begin position="29"/>
        <end position="266"/>
    </location>
</feature>
<evidence type="ECO:0000259" key="4">
    <source>
        <dbReference type="PROSITE" id="PS50893"/>
    </source>
</evidence>
<dbReference type="InterPro" id="IPR003439">
    <property type="entry name" value="ABC_transporter-like_ATP-bd"/>
</dbReference>
<keyword evidence="6" id="KW-1185">Reference proteome</keyword>